<feature type="transmembrane region" description="Helical" evidence="19">
    <location>
        <begin position="269"/>
        <end position="291"/>
    </location>
</feature>
<evidence type="ECO:0000256" key="19">
    <source>
        <dbReference type="HAMAP-Rule" id="MF_01165"/>
    </source>
</evidence>
<evidence type="ECO:0000256" key="12">
    <source>
        <dbReference type="ARBA" id="ARBA00022692"/>
    </source>
</evidence>
<comment type="similarity">
    <text evidence="3 19">Belongs to the glycosyltransferase 83 family.</text>
</comment>
<comment type="caution">
    <text evidence="21">The sequence shown here is derived from an EMBL/GenBank/DDBJ whole genome shotgun (WGS) entry which is preliminary data.</text>
</comment>
<feature type="transmembrane region" description="Helical" evidence="19">
    <location>
        <begin position="100"/>
        <end position="119"/>
    </location>
</feature>
<feature type="transmembrane region" description="Helical" evidence="19">
    <location>
        <begin position="303"/>
        <end position="321"/>
    </location>
</feature>
<dbReference type="EC" id="2.4.2.43" evidence="4 19"/>
<keyword evidence="9 19" id="KW-0441">Lipid A biosynthesis</keyword>
<feature type="transmembrane region" description="Helical" evidence="19">
    <location>
        <begin position="177"/>
        <end position="204"/>
    </location>
</feature>
<feature type="transmembrane region" description="Helical" evidence="19">
    <location>
        <begin position="388"/>
        <end position="408"/>
    </location>
</feature>
<evidence type="ECO:0000256" key="13">
    <source>
        <dbReference type="ARBA" id="ARBA00022985"/>
    </source>
</evidence>
<evidence type="ECO:0000256" key="18">
    <source>
        <dbReference type="ARBA" id="ARBA00034054"/>
    </source>
</evidence>
<evidence type="ECO:0000256" key="15">
    <source>
        <dbReference type="ARBA" id="ARBA00023098"/>
    </source>
</evidence>
<keyword evidence="13 19" id="KW-0448">Lipopolysaccharide biosynthesis</keyword>
<protein>
    <recommendedName>
        <fullName evidence="5 19">Undecaprenyl phosphate-alpha-4-amino-4-deoxy-L-arabinose arabinosyl transferase</fullName>
        <ecNumber evidence="4 19">2.4.2.43</ecNumber>
    </recommendedName>
    <alternativeName>
        <fullName evidence="19">4-amino-4-deoxy-L-arabinose lipid A transferase</fullName>
    </alternativeName>
    <alternativeName>
        <fullName evidence="19">Lipid IV(A) 4-amino-4-deoxy-L-arabinosyltransferase</fullName>
    </alternativeName>
    <alternativeName>
        <fullName evidence="19">Undecaprenyl phosphate-alpha-L-Ara4N transferase</fullName>
    </alternativeName>
</protein>
<dbReference type="Proteomes" id="UP001609821">
    <property type="component" value="Unassembled WGS sequence"/>
</dbReference>
<keyword evidence="16 19" id="KW-0472">Membrane</keyword>
<keyword evidence="11 19" id="KW-0808">Transferase</keyword>
<comment type="subcellular location">
    <subcellularLocation>
        <location evidence="1">Cell inner membrane</location>
        <topology evidence="1">Multi-pass membrane protein</topology>
    </subcellularLocation>
    <subcellularLocation>
        <location evidence="19">Cell membrane</location>
        <topology evidence="19">Multi-pass membrane protein</topology>
    </subcellularLocation>
</comment>
<sequence length="563" mass="63244">MVAVVPNTFRTRGLERWALPSLILAFVLFYLLPLMTHGLWIPDETRYAQISQEMLHSGNWVAPHFMGLRYFEKPIAGYWMIAIGQAVFGDNLFGVRIASALSTGLSVWLAWLIAGRLWHDPRKRFASTLLYMSFGLVAGQAGYANLDPQFTFWVNLSLVAVWFAFDSTTRRGRLSSWAVLGIACGMGFMTKGFLAWLLPVLIAVPYALWQRRLKEVLIYGPLAILVAVAISVPWALAIQHQEPDFWQFFFWNEHIRRFSATDAQHTQPWWFYLPILLAASLPWAALLPATLIDAWKQKRQPAIGFLLLWLLLPLAIFSLSRGKLPTYIMPCLLPLALLMGHALVTWLAQARSRNIRINGVLNTLLAVAGLVGLIYLQISRPVYDNTEIFSLSLGYIVLLGWLLSNALQALRPLQLWAAPALGMGLLVALLPAAMPGQIVNSKMPDQFIAEHVQELSQTNTLLSNDLGAASALSWRLWRPEVSLYNTVGELKYGLGYADSAARQVDMDNIVRWMKDAQLRGSVGVVMRVHSALETHEVELLPLGGKRYERGDLSIFIFPKVQLK</sequence>
<evidence type="ECO:0000256" key="4">
    <source>
        <dbReference type="ARBA" id="ARBA00012056"/>
    </source>
</evidence>
<dbReference type="PANTHER" id="PTHR33908">
    <property type="entry name" value="MANNOSYLTRANSFERASE YKCB-RELATED"/>
    <property type="match status" value="1"/>
</dbReference>
<dbReference type="EMBL" id="JBINXB010000001">
    <property type="protein sequence ID" value="MFH6564752.1"/>
    <property type="molecule type" value="Genomic_DNA"/>
</dbReference>
<keyword evidence="10 19" id="KW-0328">Glycosyltransferase</keyword>
<evidence type="ECO:0000256" key="1">
    <source>
        <dbReference type="ARBA" id="ARBA00004429"/>
    </source>
</evidence>
<keyword evidence="7 19" id="KW-0444">Lipid biosynthesis</keyword>
<evidence type="ECO:0000256" key="9">
    <source>
        <dbReference type="ARBA" id="ARBA00022556"/>
    </source>
</evidence>
<proteinExistence type="inferred from homology"/>
<gene>
    <name evidence="19 21" type="primary">arnT</name>
    <name evidence="21" type="ORF">ACHMWK_01925</name>
</gene>
<comment type="pathway">
    <text evidence="2 19">Lipopolysaccharide metabolism; 4-amino-4-deoxy-beta-L-arabinose-lipid A biosynthesis.</text>
</comment>
<dbReference type="RefSeq" id="WP_395246412.1">
    <property type="nucleotide sequence ID" value="NZ_JBINXA010000014.1"/>
</dbReference>
<evidence type="ECO:0000313" key="21">
    <source>
        <dbReference type="EMBL" id="MFH6564752.1"/>
    </source>
</evidence>
<evidence type="ECO:0000256" key="2">
    <source>
        <dbReference type="ARBA" id="ARBA00005200"/>
    </source>
</evidence>
<keyword evidence="12 19" id="KW-0812">Transmembrane</keyword>
<feature type="transmembrane region" description="Helical" evidence="19">
    <location>
        <begin position="359"/>
        <end position="376"/>
    </location>
</feature>
<keyword evidence="22" id="KW-1185">Reference proteome</keyword>
<dbReference type="InterPro" id="IPR050297">
    <property type="entry name" value="LipidA_mod_glycosyltrf_83"/>
</dbReference>
<evidence type="ECO:0000259" key="20">
    <source>
        <dbReference type="Pfam" id="PF02366"/>
    </source>
</evidence>
<name>A0ABW7LSR4_9PSED</name>
<feature type="transmembrane region" description="Helical" evidence="19">
    <location>
        <begin position="216"/>
        <end position="236"/>
    </location>
</feature>
<feature type="transmembrane region" description="Helical" evidence="19">
    <location>
        <begin position="125"/>
        <end position="143"/>
    </location>
</feature>
<dbReference type="PANTHER" id="PTHR33908:SF3">
    <property type="entry name" value="UNDECAPRENYL PHOSPHATE-ALPHA-4-AMINO-4-DEOXY-L-ARABINOSE ARABINOSYL TRANSFERASE"/>
    <property type="match status" value="1"/>
</dbReference>
<accession>A0ABW7LSR4</accession>
<evidence type="ECO:0000256" key="16">
    <source>
        <dbReference type="ARBA" id="ARBA00023136"/>
    </source>
</evidence>
<dbReference type="HAMAP" id="MF_01165">
    <property type="entry name" value="ArnT_transfer"/>
    <property type="match status" value="1"/>
</dbReference>
<keyword evidence="8" id="KW-0997">Cell inner membrane</keyword>
<comment type="catalytic activity">
    <reaction evidence="18 19">
        <text>4-amino-4-deoxy-alpha-L-arabinopyranosyl di-trans,octa-cis-undecaprenyl phosphate + lipid IVA = lipid IIA + di-trans,octa-cis-undecaprenyl phosphate.</text>
        <dbReference type="EC" id="2.4.2.43"/>
    </reaction>
</comment>
<dbReference type="GO" id="GO:0103015">
    <property type="term" value="F:4-amino-4-deoxy-L-arabinose transferase activity"/>
    <property type="evidence" value="ECO:0007669"/>
    <property type="project" value="UniProtKB-EC"/>
</dbReference>
<evidence type="ECO:0000256" key="8">
    <source>
        <dbReference type="ARBA" id="ARBA00022519"/>
    </source>
</evidence>
<evidence type="ECO:0000256" key="6">
    <source>
        <dbReference type="ARBA" id="ARBA00022475"/>
    </source>
</evidence>
<evidence type="ECO:0000256" key="3">
    <source>
        <dbReference type="ARBA" id="ARBA00010814"/>
    </source>
</evidence>
<keyword evidence="14 19" id="KW-1133">Transmembrane helix</keyword>
<comment type="function">
    <text evidence="17 19">Catalyzes the transfer of the L-Ara4N moiety of the glycolipid undecaprenyl phosphate-alpha-L-Ara4N to lipid A. The modified arabinose is attached to lipid A and is required for resistance to polymyxin and cationic antimicrobial peptides.</text>
</comment>
<dbReference type="InterPro" id="IPR003342">
    <property type="entry name" value="ArnT-like_N"/>
</dbReference>
<keyword evidence="15 19" id="KW-0443">Lipid metabolism</keyword>
<evidence type="ECO:0000256" key="17">
    <source>
        <dbReference type="ARBA" id="ARBA00025446"/>
    </source>
</evidence>
<evidence type="ECO:0000256" key="7">
    <source>
        <dbReference type="ARBA" id="ARBA00022516"/>
    </source>
</evidence>
<evidence type="ECO:0000256" key="10">
    <source>
        <dbReference type="ARBA" id="ARBA00022676"/>
    </source>
</evidence>
<dbReference type="NCBIfam" id="NF009784">
    <property type="entry name" value="PRK13279.1"/>
    <property type="match status" value="1"/>
</dbReference>
<feature type="domain" description="ArnT-like N-terminal" evidence="20">
    <location>
        <begin position="17"/>
        <end position="249"/>
    </location>
</feature>
<feature type="transmembrane region" description="Helical" evidence="19">
    <location>
        <begin position="17"/>
        <end position="36"/>
    </location>
</feature>
<evidence type="ECO:0000256" key="14">
    <source>
        <dbReference type="ARBA" id="ARBA00022989"/>
    </source>
</evidence>
<dbReference type="Pfam" id="PF02366">
    <property type="entry name" value="PMT"/>
    <property type="match status" value="1"/>
</dbReference>
<evidence type="ECO:0000256" key="5">
    <source>
        <dbReference type="ARBA" id="ARBA00015532"/>
    </source>
</evidence>
<evidence type="ECO:0000313" key="22">
    <source>
        <dbReference type="Proteomes" id="UP001609821"/>
    </source>
</evidence>
<reference evidence="21 22" key="1">
    <citation type="submission" date="2024-10" db="EMBL/GenBank/DDBJ databases">
        <title>Aeromonas and Pseudomonas from the Cagarras Archipelago, Rio de Janeiro, Brazil.</title>
        <authorList>
            <person name="Canellas A.L.B."/>
            <person name="Laport M.S."/>
        </authorList>
    </citation>
    <scope>NUCLEOTIDE SEQUENCE [LARGE SCALE GENOMIC DNA]</scope>
    <source>
        <strain evidence="21 22">CPF-4</strain>
    </source>
</reference>
<feature type="transmembrane region" description="Helical" evidence="19">
    <location>
        <begin position="415"/>
        <end position="434"/>
    </location>
</feature>
<evidence type="ECO:0000256" key="11">
    <source>
        <dbReference type="ARBA" id="ARBA00022679"/>
    </source>
</evidence>
<organism evidence="21 22">
    <name type="scientific">Pseudomonas kulmbachensis</name>
    <dbReference type="NCBI Taxonomy" id="3043408"/>
    <lineage>
        <taxon>Bacteria</taxon>
        <taxon>Pseudomonadati</taxon>
        <taxon>Pseudomonadota</taxon>
        <taxon>Gammaproteobacteria</taxon>
        <taxon>Pseudomonadales</taxon>
        <taxon>Pseudomonadaceae</taxon>
        <taxon>Pseudomonas</taxon>
    </lineage>
</organism>
<feature type="transmembrane region" description="Helical" evidence="19">
    <location>
        <begin position="327"/>
        <end position="347"/>
    </location>
</feature>
<keyword evidence="6 19" id="KW-1003">Cell membrane</keyword>
<dbReference type="InterPro" id="IPR022839">
    <property type="entry name" value="ArnT"/>
</dbReference>